<feature type="transmembrane region" description="Helical" evidence="7">
    <location>
        <begin position="127"/>
        <end position="151"/>
    </location>
</feature>
<evidence type="ECO:0000259" key="8">
    <source>
        <dbReference type="PROSITE" id="PS50893"/>
    </source>
</evidence>
<keyword evidence="2 7" id="KW-0812">Transmembrane</keyword>
<keyword evidence="5 7" id="KW-1133">Transmembrane helix</keyword>
<evidence type="ECO:0000259" key="9">
    <source>
        <dbReference type="PROSITE" id="PS50929"/>
    </source>
</evidence>
<protein>
    <submittedName>
        <fullName evidence="10">ABC transporter ATP-binding protein</fullName>
    </submittedName>
</protein>
<evidence type="ECO:0000256" key="4">
    <source>
        <dbReference type="ARBA" id="ARBA00022840"/>
    </source>
</evidence>
<dbReference type="Proteomes" id="UP001501251">
    <property type="component" value="Unassembled WGS sequence"/>
</dbReference>
<keyword evidence="3" id="KW-0547">Nucleotide-binding</keyword>
<feature type="transmembrane region" description="Helical" evidence="7">
    <location>
        <begin position="157"/>
        <end position="177"/>
    </location>
</feature>
<comment type="subcellular location">
    <subcellularLocation>
        <location evidence="1">Cell membrane</location>
        <topology evidence="1">Multi-pass membrane protein</topology>
    </subcellularLocation>
</comment>
<dbReference type="PANTHER" id="PTHR43394:SF1">
    <property type="entry name" value="ATP-BINDING CASSETTE SUB-FAMILY B MEMBER 10, MITOCHONDRIAL"/>
    <property type="match status" value="1"/>
</dbReference>
<keyword evidence="11" id="KW-1185">Reference proteome</keyword>
<dbReference type="InterPro" id="IPR003439">
    <property type="entry name" value="ABC_transporter-like_ATP-bd"/>
</dbReference>
<feature type="transmembrane region" description="Helical" evidence="7">
    <location>
        <begin position="12"/>
        <end position="34"/>
    </location>
</feature>
<evidence type="ECO:0000256" key="6">
    <source>
        <dbReference type="ARBA" id="ARBA00023136"/>
    </source>
</evidence>
<dbReference type="GO" id="GO:0005524">
    <property type="term" value="F:ATP binding"/>
    <property type="evidence" value="ECO:0007669"/>
    <property type="project" value="UniProtKB-KW"/>
</dbReference>
<feature type="domain" description="ABC transporter" evidence="8">
    <location>
        <begin position="334"/>
        <end position="569"/>
    </location>
</feature>
<feature type="transmembrane region" description="Helical" evidence="7">
    <location>
        <begin position="271"/>
        <end position="291"/>
    </location>
</feature>
<evidence type="ECO:0000313" key="11">
    <source>
        <dbReference type="Proteomes" id="UP001501251"/>
    </source>
</evidence>
<dbReference type="CDD" id="cd18548">
    <property type="entry name" value="ABC_6TM_Tm287_like"/>
    <property type="match status" value="1"/>
</dbReference>
<gene>
    <name evidence="10" type="ORF">GCM10022252_65180</name>
</gene>
<dbReference type="InterPro" id="IPR036640">
    <property type="entry name" value="ABC1_TM_sf"/>
</dbReference>
<dbReference type="InterPro" id="IPR011527">
    <property type="entry name" value="ABC1_TM_dom"/>
</dbReference>
<evidence type="ECO:0000256" key="7">
    <source>
        <dbReference type="SAM" id="Phobius"/>
    </source>
</evidence>
<dbReference type="Gene3D" id="3.40.50.300">
    <property type="entry name" value="P-loop containing nucleotide triphosphate hydrolases"/>
    <property type="match status" value="1"/>
</dbReference>
<feature type="domain" description="ABC transmembrane type-1" evidence="9">
    <location>
        <begin position="19"/>
        <end position="300"/>
    </location>
</feature>
<dbReference type="PROSITE" id="PS50893">
    <property type="entry name" value="ABC_TRANSPORTER_2"/>
    <property type="match status" value="1"/>
</dbReference>
<feature type="transmembrane region" description="Helical" evidence="7">
    <location>
        <begin position="237"/>
        <end position="259"/>
    </location>
</feature>
<accession>A0ABP8BEU9</accession>
<comment type="caution">
    <text evidence="10">The sequence shown here is derived from an EMBL/GenBank/DDBJ whole genome shotgun (WGS) entry which is preliminary data.</text>
</comment>
<sequence>MLTRLLRTYLRPYSWVLTAVVVLQLVGTIASLYLPSLNADIIDRGVATGDTGYILSAGGWMLLVSLVQIACSVAAVYYGSLAAMGFGRDVRSAVFHQVGGFSAREVSQFGAPSLITRGTNDVQQVQMLVVMTCTMLVAAPIMGVGGIVMALRQDLGLSWLMLVCVPALLVSIGLIIVRMVPQFRAMQDRIDLVNRVLREQLTGIRVVRAFVREREEVRRFAEANQALTDTSLRVGRLTALIFPTVMLILNVSSIAVLWFGAARVDSGQMQIGALTAFLMYLMQILMAMMMATFISMMIPRAAVCAERIVEVLDTDSSVTPPRDPVRQVSERAELEMRDVEFRYPGAAAPVLSGISFRASAGQTTAVIGSTGSGKTTLISLIPRLFDATSGTVSVDGVDIRDLDPQTLWTRIGLVPQKPYLFSGTVASNLRYGNPDASDAELWEALEVAQARDFVEAMPEGLEAPIAQGGTNVSGGQRQRLAIARALVSKPEIYLFDDSFSALDLATDARLRAALRPHTAEAAVVIVGQRVSTIADADQIIVLDDGVIVGLGTHDELLDSCPTYLEIVESQLAAETAA</sequence>
<dbReference type="InterPro" id="IPR003593">
    <property type="entry name" value="AAA+_ATPase"/>
</dbReference>
<dbReference type="Pfam" id="PF00005">
    <property type="entry name" value="ABC_tran"/>
    <property type="match status" value="1"/>
</dbReference>
<dbReference type="Gene3D" id="1.20.1560.10">
    <property type="entry name" value="ABC transporter type 1, transmembrane domain"/>
    <property type="match status" value="1"/>
</dbReference>
<dbReference type="SMART" id="SM00382">
    <property type="entry name" value="AAA"/>
    <property type="match status" value="1"/>
</dbReference>
<keyword evidence="4 10" id="KW-0067">ATP-binding</keyword>
<keyword evidence="6 7" id="KW-0472">Membrane</keyword>
<evidence type="ECO:0000256" key="5">
    <source>
        <dbReference type="ARBA" id="ARBA00022989"/>
    </source>
</evidence>
<dbReference type="SUPFAM" id="SSF52540">
    <property type="entry name" value="P-loop containing nucleoside triphosphate hydrolases"/>
    <property type="match status" value="1"/>
</dbReference>
<feature type="transmembrane region" description="Helical" evidence="7">
    <location>
        <begin position="54"/>
        <end position="78"/>
    </location>
</feature>
<organism evidence="10 11">
    <name type="scientific">Streptosporangium oxazolinicum</name>
    <dbReference type="NCBI Taxonomy" id="909287"/>
    <lineage>
        <taxon>Bacteria</taxon>
        <taxon>Bacillati</taxon>
        <taxon>Actinomycetota</taxon>
        <taxon>Actinomycetes</taxon>
        <taxon>Streptosporangiales</taxon>
        <taxon>Streptosporangiaceae</taxon>
        <taxon>Streptosporangium</taxon>
    </lineage>
</organism>
<evidence type="ECO:0000313" key="10">
    <source>
        <dbReference type="EMBL" id="GAA4205126.1"/>
    </source>
</evidence>
<dbReference type="PANTHER" id="PTHR43394">
    <property type="entry name" value="ATP-DEPENDENT PERMEASE MDL1, MITOCHONDRIAL"/>
    <property type="match status" value="1"/>
</dbReference>
<dbReference type="InterPro" id="IPR039421">
    <property type="entry name" value="Type_1_exporter"/>
</dbReference>
<dbReference type="InterPro" id="IPR017871">
    <property type="entry name" value="ABC_transporter-like_CS"/>
</dbReference>
<evidence type="ECO:0000256" key="2">
    <source>
        <dbReference type="ARBA" id="ARBA00022692"/>
    </source>
</evidence>
<evidence type="ECO:0000256" key="1">
    <source>
        <dbReference type="ARBA" id="ARBA00004651"/>
    </source>
</evidence>
<dbReference type="Pfam" id="PF00664">
    <property type="entry name" value="ABC_membrane"/>
    <property type="match status" value="1"/>
</dbReference>
<dbReference type="SUPFAM" id="SSF90123">
    <property type="entry name" value="ABC transporter transmembrane region"/>
    <property type="match status" value="1"/>
</dbReference>
<dbReference type="RefSeq" id="WP_344922008.1">
    <property type="nucleotide sequence ID" value="NZ_BAABAQ010000014.1"/>
</dbReference>
<evidence type="ECO:0000256" key="3">
    <source>
        <dbReference type="ARBA" id="ARBA00022741"/>
    </source>
</evidence>
<name>A0ABP8BEU9_9ACTN</name>
<dbReference type="PROSITE" id="PS50929">
    <property type="entry name" value="ABC_TM1F"/>
    <property type="match status" value="1"/>
</dbReference>
<dbReference type="PROSITE" id="PS00211">
    <property type="entry name" value="ABC_TRANSPORTER_1"/>
    <property type="match status" value="1"/>
</dbReference>
<dbReference type="InterPro" id="IPR027417">
    <property type="entry name" value="P-loop_NTPase"/>
</dbReference>
<dbReference type="EMBL" id="BAABAQ010000014">
    <property type="protein sequence ID" value="GAA4205126.1"/>
    <property type="molecule type" value="Genomic_DNA"/>
</dbReference>
<reference evidence="11" key="1">
    <citation type="journal article" date="2019" name="Int. J. Syst. Evol. Microbiol.">
        <title>The Global Catalogue of Microorganisms (GCM) 10K type strain sequencing project: providing services to taxonomists for standard genome sequencing and annotation.</title>
        <authorList>
            <consortium name="The Broad Institute Genomics Platform"/>
            <consortium name="The Broad Institute Genome Sequencing Center for Infectious Disease"/>
            <person name="Wu L."/>
            <person name="Ma J."/>
        </authorList>
    </citation>
    <scope>NUCLEOTIDE SEQUENCE [LARGE SCALE GENOMIC DNA]</scope>
    <source>
        <strain evidence="11">JCM 17388</strain>
    </source>
</reference>
<proteinExistence type="predicted"/>